<keyword evidence="3 18" id="KW-0812">Transmembrane</keyword>
<feature type="binding site" evidence="15">
    <location>
        <position position="440"/>
    </location>
    <ligand>
        <name>L-glutamate</name>
        <dbReference type="ChEBI" id="CHEBI:29985"/>
    </ligand>
</feature>
<feature type="site" description="Crucial to convey clamshell closure to channel opening" evidence="16">
    <location>
        <position position="585"/>
    </location>
</feature>
<dbReference type="InterPro" id="IPR001320">
    <property type="entry name" value="Iontro_rcpt_C"/>
</dbReference>
<dbReference type="FunFam" id="3.40.190.10:FF:000060">
    <property type="entry name" value="Glutamate receptor ionotropic, kainate 1"/>
    <property type="match status" value="1"/>
</dbReference>
<dbReference type="PRINTS" id="PR00177">
    <property type="entry name" value="NMDARECEPTOR"/>
</dbReference>
<evidence type="ECO:0000256" key="12">
    <source>
        <dbReference type="ARBA" id="ARBA00023286"/>
    </source>
</evidence>
<evidence type="ECO:0000256" key="18">
    <source>
        <dbReference type="SAM" id="Phobius"/>
    </source>
</evidence>
<evidence type="ECO:0000256" key="14">
    <source>
        <dbReference type="ARBA" id="ARBA00034104"/>
    </source>
</evidence>
<evidence type="ECO:0000259" key="20">
    <source>
        <dbReference type="SMART" id="SM00918"/>
    </source>
</evidence>
<dbReference type="Pfam" id="PF00060">
    <property type="entry name" value="Lig_chan"/>
    <property type="match status" value="1"/>
</dbReference>
<dbReference type="InterPro" id="IPR001828">
    <property type="entry name" value="ANF_lig-bd_rcpt"/>
</dbReference>
<protein>
    <submittedName>
        <fullName evidence="21">Glutamate receptor ionotropic, kainate 1</fullName>
    </submittedName>
</protein>
<gene>
    <name evidence="21" type="primary">GRIK1_4</name>
    <name evidence="21" type="ORF">Ciccas_009910</name>
</gene>
<dbReference type="SMART" id="SM00918">
    <property type="entry name" value="Lig_chan-Glu_bd"/>
    <property type="match status" value="1"/>
</dbReference>
<dbReference type="SUPFAM" id="SSF81324">
    <property type="entry name" value="Voltage-gated potassium channels"/>
    <property type="match status" value="1"/>
</dbReference>
<keyword evidence="12" id="KW-1071">Ligand-gated ion channel</keyword>
<dbReference type="InterPro" id="IPR019594">
    <property type="entry name" value="Glu/Gly-bd"/>
</dbReference>
<dbReference type="SUPFAM" id="SSF53822">
    <property type="entry name" value="Periplasmic binding protein-like I"/>
    <property type="match status" value="1"/>
</dbReference>
<comment type="subcellular location">
    <subcellularLocation>
        <location evidence="14">Postsynaptic cell membrane</location>
        <topology evidence="14">Multi-pass membrane protein</topology>
    </subcellularLocation>
</comment>
<evidence type="ECO:0000313" key="22">
    <source>
        <dbReference type="Proteomes" id="UP001626550"/>
    </source>
</evidence>
<evidence type="ECO:0000259" key="19">
    <source>
        <dbReference type="SMART" id="SM00079"/>
    </source>
</evidence>
<dbReference type="AlphaFoldDB" id="A0ABD2PVW9"/>
<feature type="binding site" evidence="15">
    <location>
        <position position="435"/>
    </location>
    <ligand>
        <name>L-glutamate</name>
        <dbReference type="ChEBI" id="CHEBI:29985"/>
    </ligand>
</feature>
<dbReference type="InterPro" id="IPR028082">
    <property type="entry name" value="Peripla_BP_I"/>
</dbReference>
<dbReference type="Gene3D" id="3.40.50.2300">
    <property type="match status" value="2"/>
</dbReference>
<dbReference type="SUPFAM" id="SSF53850">
    <property type="entry name" value="Periplasmic binding protein-like II"/>
    <property type="match status" value="1"/>
</dbReference>
<keyword evidence="13" id="KW-0407">Ion channel</keyword>
<evidence type="ECO:0000256" key="16">
    <source>
        <dbReference type="PIRSR" id="PIRSR601508-2"/>
    </source>
</evidence>
<dbReference type="Gene3D" id="1.10.287.70">
    <property type="match status" value="1"/>
</dbReference>
<feature type="transmembrane region" description="Helical" evidence="18">
    <location>
        <begin position="748"/>
        <end position="771"/>
    </location>
</feature>
<evidence type="ECO:0000256" key="17">
    <source>
        <dbReference type="PIRSR" id="PIRSR601508-3"/>
    </source>
</evidence>
<keyword evidence="8 18" id="KW-0472">Membrane</keyword>
<evidence type="ECO:0000256" key="15">
    <source>
        <dbReference type="PIRSR" id="PIRSR601508-1"/>
    </source>
</evidence>
<dbReference type="Proteomes" id="UP001626550">
    <property type="component" value="Unassembled WGS sequence"/>
</dbReference>
<evidence type="ECO:0000256" key="7">
    <source>
        <dbReference type="ARBA" id="ARBA00023065"/>
    </source>
</evidence>
<accession>A0ABD2PVW9</accession>
<dbReference type="GO" id="GO:0045211">
    <property type="term" value="C:postsynaptic membrane"/>
    <property type="evidence" value="ECO:0007669"/>
    <property type="project" value="UniProtKB-SubCell"/>
</dbReference>
<keyword evidence="1" id="KW-0813">Transport</keyword>
<dbReference type="FunFam" id="1.10.287.70:FF:000010">
    <property type="entry name" value="Putative glutamate receptor ionotropic kainate 1"/>
    <property type="match status" value="1"/>
</dbReference>
<evidence type="ECO:0000256" key="13">
    <source>
        <dbReference type="ARBA" id="ARBA00023303"/>
    </source>
</evidence>
<dbReference type="EMBL" id="JBJKFK010002178">
    <property type="protein sequence ID" value="KAL3311509.1"/>
    <property type="molecule type" value="Genomic_DNA"/>
</dbReference>
<dbReference type="InterPro" id="IPR015683">
    <property type="entry name" value="Ionotropic_Glu_rcpt"/>
</dbReference>
<keyword evidence="22" id="KW-1185">Reference proteome</keyword>
<organism evidence="21 22">
    <name type="scientific">Cichlidogyrus casuarinus</name>
    <dbReference type="NCBI Taxonomy" id="1844966"/>
    <lineage>
        <taxon>Eukaryota</taxon>
        <taxon>Metazoa</taxon>
        <taxon>Spiralia</taxon>
        <taxon>Lophotrochozoa</taxon>
        <taxon>Platyhelminthes</taxon>
        <taxon>Monogenea</taxon>
        <taxon>Monopisthocotylea</taxon>
        <taxon>Dactylogyridea</taxon>
        <taxon>Ancyrocephalidae</taxon>
        <taxon>Cichlidogyrus</taxon>
    </lineage>
</organism>
<reference evidence="21 22" key="1">
    <citation type="submission" date="2024-11" db="EMBL/GenBank/DDBJ databases">
        <title>Adaptive evolution of stress response genes in parasites aligns with host niche diversity.</title>
        <authorList>
            <person name="Hahn C."/>
            <person name="Resl P."/>
        </authorList>
    </citation>
    <scope>NUCLEOTIDE SEQUENCE [LARGE SCALE GENOMIC DNA]</scope>
    <source>
        <strain evidence="21">EGGRZ-B1_66</strain>
        <tissue evidence="21">Body</tissue>
    </source>
</reference>
<dbReference type="PANTHER" id="PTHR18966">
    <property type="entry name" value="IONOTROPIC GLUTAMATE RECEPTOR"/>
    <property type="match status" value="1"/>
</dbReference>
<keyword evidence="9 21" id="KW-0675">Receptor</keyword>
<keyword evidence="6" id="KW-0770">Synapse</keyword>
<feature type="domain" description="Ionotropic glutamate receptor L-glutamate and glycine-binding" evidence="20">
    <location>
        <begin position="355"/>
        <end position="424"/>
    </location>
</feature>
<keyword evidence="2" id="KW-1003">Cell membrane</keyword>
<evidence type="ECO:0000256" key="4">
    <source>
        <dbReference type="ARBA" id="ARBA00022729"/>
    </source>
</evidence>
<evidence type="ECO:0000256" key="2">
    <source>
        <dbReference type="ARBA" id="ARBA00022475"/>
    </source>
</evidence>
<sequence>CALLSQDVVAIVGPRASLASEQVQAVCDRYLVPYFKMQWSYYDYAANSTFNMHPEYQVIGELVYDFLSMAKDWDKEIVIFYSNEESLAKFQYLFARHNGDFLIRRWVLGEQNADSNPFKFFRTKAKHMKWFIVDIPYREIKRFVERMAENQMSTTYFNYLFTDLDFPFAVPNIFAKIRANITGLSLVKFASPLTIQNLSFIEDYSYKFDESASHTRAALIHDSVNYITRVLLTLQADRKQSILPHKRSCSDPAGSKQENLSFLKALRSPDKSYGADYFTHHVEFTFGNSSRSSLNLTLLSNSGDKIEAVSYWIRSNEGSDAKRGLVLRSENELQRAARENIRGKTLRVTTMPEAPYVIYKPRDGVGSNSNDPLDWTGMCIEILRIISNKLHFNFRIQVVSDGQFGTPDSNDPYKWTGMIGELIEERADLALASLTITAERNKVIKFTTPYKNLGISILYRKPPKKDYIYLRFLEPFSKAVWGYVITAYIMVSFVLYFTARFTPYEWYNPHPCNQNSEIIENNFNMLNSLWFVIGSLMQQGIDIVPRATSTRIIAGCWWFFTLIIIASYTANLAAFLTVERMKPTIEKAEDLVEQSQIKYGTVKGGSTYRFFLQSSNEVFRKMYKQMVLNYNEVMQSKTEYGVHKVMNSTDYAFILESSTNDYWSKRNCELLKIGPNLDSKGYGFGLPKSSPYDAVISEEILGMMENQKMLDLEKTWFSEHEVKTPCSNQVPTAEDTSSLGFEQMSGCFMMVLIALFAALLISFCELSIRVYKLSKQSGRSIGQQMAREFRFSMSRKNKRNRRKEDNCVLPDNKLCCTAPLQQTPRIKKIPI</sequence>
<dbReference type="FunFam" id="3.40.190.10:FF:000024">
    <property type="entry name" value="Glutamate receptor, ionotropic, delta 1"/>
    <property type="match status" value="1"/>
</dbReference>
<keyword evidence="17" id="KW-1015">Disulfide bond</keyword>
<keyword evidence="4" id="KW-0732">Signal</keyword>
<feature type="domain" description="Ionotropic glutamate receptor C-terminal" evidence="19">
    <location>
        <begin position="345"/>
        <end position="719"/>
    </location>
</feature>
<evidence type="ECO:0000256" key="3">
    <source>
        <dbReference type="ARBA" id="ARBA00022692"/>
    </source>
</evidence>
<keyword evidence="11" id="KW-0628">Postsynaptic cell membrane</keyword>
<dbReference type="Gene3D" id="3.40.190.10">
    <property type="entry name" value="Periplasmic binding protein-like II"/>
    <property type="match status" value="1"/>
</dbReference>
<dbReference type="Pfam" id="PF01094">
    <property type="entry name" value="ANF_receptor"/>
    <property type="match status" value="1"/>
</dbReference>
<feature type="transmembrane region" description="Helical" evidence="18">
    <location>
        <begin position="480"/>
        <end position="499"/>
    </location>
</feature>
<dbReference type="GO" id="GO:0034220">
    <property type="term" value="P:monoatomic ion transmembrane transport"/>
    <property type="evidence" value="ECO:0007669"/>
    <property type="project" value="UniProtKB-KW"/>
</dbReference>
<evidence type="ECO:0000256" key="1">
    <source>
        <dbReference type="ARBA" id="ARBA00022448"/>
    </source>
</evidence>
<evidence type="ECO:0000256" key="11">
    <source>
        <dbReference type="ARBA" id="ARBA00023257"/>
    </source>
</evidence>
<evidence type="ECO:0000256" key="10">
    <source>
        <dbReference type="ARBA" id="ARBA00023180"/>
    </source>
</evidence>
<evidence type="ECO:0000256" key="8">
    <source>
        <dbReference type="ARBA" id="ARBA00023136"/>
    </source>
</evidence>
<keyword evidence="5 18" id="KW-1133">Transmembrane helix</keyword>
<feature type="binding site" evidence="15">
    <location>
        <position position="656"/>
    </location>
    <ligand>
        <name>L-glutamate</name>
        <dbReference type="ChEBI" id="CHEBI:29985"/>
    </ligand>
</feature>
<feature type="disulfide bond" evidence="17">
    <location>
        <begin position="668"/>
        <end position="726"/>
    </location>
</feature>
<name>A0ABD2PVW9_9PLAT</name>
<comment type="caution">
    <text evidence="21">The sequence shown here is derived from an EMBL/GenBank/DDBJ whole genome shotgun (WGS) entry which is preliminary data.</text>
</comment>
<dbReference type="Pfam" id="PF10613">
    <property type="entry name" value="Lig_chan-Glu_bd"/>
    <property type="match status" value="1"/>
</dbReference>
<evidence type="ECO:0000256" key="5">
    <source>
        <dbReference type="ARBA" id="ARBA00022989"/>
    </source>
</evidence>
<feature type="binding site" evidence="15">
    <location>
        <position position="607"/>
    </location>
    <ligand>
        <name>L-glutamate</name>
        <dbReference type="ChEBI" id="CHEBI:29985"/>
    </ligand>
</feature>
<proteinExistence type="predicted"/>
<evidence type="ECO:0000256" key="6">
    <source>
        <dbReference type="ARBA" id="ARBA00023018"/>
    </source>
</evidence>
<evidence type="ECO:0000313" key="21">
    <source>
        <dbReference type="EMBL" id="KAL3311509.1"/>
    </source>
</evidence>
<feature type="transmembrane region" description="Helical" evidence="18">
    <location>
        <begin position="556"/>
        <end position="578"/>
    </location>
</feature>
<dbReference type="InterPro" id="IPR001508">
    <property type="entry name" value="Iono_Glu_rcpt_met"/>
</dbReference>
<keyword evidence="7" id="KW-0406">Ion transport</keyword>
<feature type="non-terminal residue" evidence="21">
    <location>
        <position position="1"/>
    </location>
</feature>
<evidence type="ECO:0000256" key="9">
    <source>
        <dbReference type="ARBA" id="ARBA00023170"/>
    </source>
</evidence>
<dbReference type="SMART" id="SM00079">
    <property type="entry name" value="PBPe"/>
    <property type="match status" value="1"/>
</dbReference>
<feature type="binding site" evidence="15">
    <location>
        <position position="606"/>
    </location>
    <ligand>
        <name>L-glutamate</name>
        <dbReference type="ChEBI" id="CHEBI:29985"/>
    </ligand>
</feature>
<keyword evidence="10" id="KW-0325">Glycoprotein</keyword>